<evidence type="ECO:0000313" key="6">
    <source>
        <dbReference type="Proteomes" id="UP001433071"/>
    </source>
</evidence>
<dbReference type="SUPFAM" id="SSF53756">
    <property type="entry name" value="UDP-Glycosyltransferase/glycogen phosphorylase"/>
    <property type="match status" value="1"/>
</dbReference>
<evidence type="ECO:0000259" key="4">
    <source>
        <dbReference type="Pfam" id="PF22772"/>
    </source>
</evidence>
<dbReference type="InterPro" id="IPR055050">
    <property type="entry name" value="WsaF_C"/>
</dbReference>
<dbReference type="EMBL" id="JAMYQB010000019">
    <property type="protein sequence ID" value="MER9406668.1"/>
    <property type="molecule type" value="Genomic_DNA"/>
</dbReference>
<keyword evidence="6" id="KW-1185">Reference proteome</keyword>
<dbReference type="Proteomes" id="UP001433071">
    <property type="component" value="Unassembled WGS sequence"/>
</dbReference>
<dbReference type="Gene3D" id="3.40.50.11090">
    <property type="match status" value="1"/>
</dbReference>
<dbReference type="PANTHER" id="PTHR46401">
    <property type="entry name" value="GLYCOSYLTRANSFERASE WBBK-RELATED"/>
    <property type="match status" value="1"/>
</dbReference>
<organism evidence="5 6">
    <name type="scientific">Mesorhizobium caraganae</name>
    <dbReference type="NCBI Taxonomy" id="483206"/>
    <lineage>
        <taxon>Bacteria</taxon>
        <taxon>Pseudomonadati</taxon>
        <taxon>Pseudomonadota</taxon>
        <taxon>Alphaproteobacteria</taxon>
        <taxon>Hyphomicrobiales</taxon>
        <taxon>Phyllobacteriaceae</taxon>
        <taxon>Mesorhizobium</taxon>
    </lineage>
</organism>
<dbReference type="Gene3D" id="3.40.50.2000">
    <property type="entry name" value="Glycogen Phosphorylase B"/>
    <property type="match status" value="1"/>
</dbReference>
<protein>
    <submittedName>
        <fullName evidence="5">Glycosyltransferase family 4 protein</fullName>
    </submittedName>
</protein>
<dbReference type="RefSeq" id="WP_352559980.1">
    <property type="nucleotide sequence ID" value="NZ_JAMYQB010000019.1"/>
</dbReference>
<sequence length="405" mass="44831">MMLSNLRRFRAVAARDGIRAATRKALGRAAKGIPIALQGKIDVFHHYEALLGEEQGLGIKITSENVPVGSMTWLVPDFNASSGGHINILRFMALLKENGFSDQRLVVVEPHRWGSSAEAQAALNAAFGDNGIVVSLGARSIEPCQYLVATGWQTAYWVSKYKDVSKKLYFVQDFEPDFYAHGTEYVLAENTYKLGLIGITAGGWLADKLQDEYGMKTMSFSFACDLELYRPHPKRPSKTRHIFFYARPVTPRRCFELGLLALKKVCDQMPDVAVIFAGWDVGGYEIPFHHLNGGTLPVSTLPDLYSQCDVGLILSSTNLSLLPLEMAACGCPLVINRGAHASWLLPEGEVYYCDMDVDSIAAKLVEALEETEETRKRASLALERAQSGSWKAEAEKISVFLREIE</sequence>
<proteinExistence type="predicted"/>
<feature type="domain" description="WsaF N-terminal" evidence="3">
    <location>
        <begin position="141"/>
        <end position="194"/>
    </location>
</feature>
<keyword evidence="1" id="KW-0808">Transferase</keyword>
<dbReference type="Pfam" id="PF22772">
    <property type="entry name" value="WsaF_C"/>
    <property type="match status" value="1"/>
</dbReference>
<dbReference type="InterPro" id="IPR048510">
    <property type="entry name" value="WsaF_N"/>
</dbReference>
<accession>A0ABV1Z3Z9</accession>
<keyword evidence="2" id="KW-0175">Coiled coil</keyword>
<dbReference type="PANTHER" id="PTHR46401:SF2">
    <property type="entry name" value="GLYCOSYLTRANSFERASE WBBK-RELATED"/>
    <property type="match status" value="1"/>
</dbReference>
<evidence type="ECO:0000259" key="3">
    <source>
        <dbReference type="Pfam" id="PF21374"/>
    </source>
</evidence>
<dbReference type="Pfam" id="PF21374">
    <property type="entry name" value="WsaF_N"/>
    <property type="match status" value="1"/>
</dbReference>
<gene>
    <name evidence="5" type="ORF">NKI36_21780</name>
</gene>
<reference evidence="5 6" key="1">
    <citation type="journal article" date="2024" name="Proc. Natl. Acad. Sci. U.S.A.">
        <title>The evolutionary genomics of adaptation to stress in wild rhizobium bacteria.</title>
        <authorList>
            <person name="Kehlet-Delgado H."/>
            <person name="Montoya A.P."/>
            <person name="Jensen K.T."/>
            <person name="Wendlandt C.E."/>
            <person name="Dexheimer C."/>
            <person name="Roberts M."/>
            <person name="Torres Martinez L."/>
            <person name="Friesen M.L."/>
            <person name="Griffitts J.S."/>
            <person name="Porter S.S."/>
        </authorList>
    </citation>
    <scope>NUCLEOTIDE SEQUENCE [LARGE SCALE GENOMIC DNA]</scope>
    <source>
        <strain evidence="5 6">M0641</strain>
    </source>
</reference>
<comment type="caution">
    <text evidence="5">The sequence shown here is derived from an EMBL/GenBank/DDBJ whole genome shotgun (WGS) entry which is preliminary data.</text>
</comment>
<evidence type="ECO:0000256" key="1">
    <source>
        <dbReference type="ARBA" id="ARBA00022679"/>
    </source>
</evidence>
<evidence type="ECO:0000256" key="2">
    <source>
        <dbReference type="SAM" id="Coils"/>
    </source>
</evidence>
<evidence type="ECO:0000313" key="5">
    <source>
        <dbReference type="EMBL" id="MER9406668.1"/>
    </source>
</evidence>
<feature type="domain" description="WsaF C-terminal" evidence="4">
    <location>
        <begin position="240"/>
        <end position="364"/>
    </location>
</feature>
<name>A0ABV1Z3Z9_9HYPH</name>
<dbReference type="CDD" id="cd03801">
    <property type="entry name" value="GT4_PimA-like"/>
    <property type="match status" value="1"/>
</dbReference>
<feature type="coiled-coil region" evidence="2">
    <location>
        <begin position="361"/>
        <end position="388"/>
    </location>
</feature>